<accession>A0A1Y1ZUC1</accession>
<feature type="region of interest" description="Disordered" evidence="1">
    <location>
        <begin position="362"/>
        <end position="384"/>
    </location>
</feature>
<protein>
    <submittedName>
        <fullName evidence="2">Uncharacterized protein</fullName>
    </submittedName>
</protein>
<keyword evidence="3" id="KW-1185">Reference proteome</keyword>
<organism evidence="2 3">
    <name type="scientific">Clohesyomyces aquaticus</name>
    <dbReference type="NCBI Taxonomy" id="1231657"/>
    <lineage>
        <taxon>Eukaryota</taxon>
        <taxon>Fungi</taxon>
        <taxon>Dikarya</taxon>
        <taxon>Ascomycota</taxon>
        <taxon>Pezizomycotina</taxon>
        <taxon>Dothideomycetes</taxon>
        <taxon>Pleosporomycetidae</taxon>
        <taxon>Pleosporales</taxon>
        <taxon>Lindgomycetaceae</taxon>
        <taxon>Clohesyomyces</taxon>
    </lineage>
</organism>
<dbReference type="OrthoDB" id="5430611at2759"/>
<name>A0A1Y1ZUC1_9PLEO</name>
<feature type="compositionally biased region" description="Basic and acidic residues" evidence="1">
    <location>
        <begin position="1"/>
        <end position="13"/>
    </location>
</feature>
<proteinExistence type="predicted"/>
<feature type="compositionally biased region" description="Polar residues" evidence="1">
    <location>
        <begin position="28"/>
        <end position="37"/>
    </location>
</feature>
<reference evidence="2 3" key="1">
    <citation type="submission" date="2016-07" db="EMBL/GenBank/DDBJ databases">
        <title>Pervasive Adenine N6-methylation of Active Genes in Fungi.</title>
        <authorList>
            <consortium name="DOE Joint Genome Institute"/>
            <person name="Mondo S.J."/>
            <person name="Dannebaum R.O."/>
            <person name="Kuo R.C."/>
            <person name="Labutti K."/>
            <person name="Haridas S."/>
            <person name="Kuo A."/>
            <person name="Salamov A."/>
            <person name="Ahrendt S.R."/>
            <person name="Lipzen A."/>
            <person name="Sullivan W."/>
            <person name="Andreopoulos W.B."/>
            <person name="Clum A."/>
            <person name="Lindquist E."/>
            <person name="Daum C."/>
            <person name="Ramamoorthy G.K."/>
            <person name="Gryganskyi A."/>
            <person name="Culley D."/>
            <person name="Magnuson J.K."/>
            <person name="James T.Y."/>
            <person name="O'Malley M.A."/>
            <person name="Stajich J.E."/>
            <person name="Spatafora J.W."/>
            <person name="Visel A."/>
            <person name="Grigoriev I.V."/>
        </authorList>
    </citation>
    <scope>NUCLEOTIDE SEQUENCE [LARGE SCALE GENOMIC DNA]</scope>
    <source>
        <strain evidence="2 3">CBS 115471</strain>
    </source>
</reference>
<dbReference type="Proteomes" id="UP000193144">
    <property type="component" value="Unassembled WGS sequence"/>
</dbReference>
<comment type="caution">
    <text evidence="2">The sequence shown here is derived from an EMBL/GenBank/DDBJ whole genome shotgun (WGS) entry which is preliminary data.</text>
</comment>
<evidence type="ECO:0000313" key="2">
    <source>
        <dbReference type="EMBL" id="ORY13375.1"/>
    </source>
</evidence>
<feature type="region of interest" description="Disordered" evidence="1">
    <location>
        <begin position="1"/>
        <end position="51"/>
    </location>
</feature>
<dbReference type="EMBL" id="MCFA01000042">
    <property type="protein sequence ID" value="ORY13375.1"/>
    <property type="molecule type" value="Genomic_DNA"/>
</dbReference>
<sequence>MADSQHQHAETPHRRYGQFLEPQFPDMDTSSTRSAQETPDRPPATTTNSLLPMPMEEFTSYPKITAAQTPQLWLPENIASNTISQTTGLPPFHHQPGGIIEQIGIREPQWDNEVPSSQVELELDMEDMRHAAERDRIVAKHQAYQQAHPLHTEMEPYSYAEYTALHGPGVMAHGYQSQEVPNVFDMAMSHAPPLPNASVPHTVTRGGWPPHTGSSNTFQQVGMDDSLEDTRTIHQLPDNSIPLTLQWNSGNTAPSVSSIPSLPSTHLSELPSRGFIQQTLMDTMSLPSPIQAVDAIPISDNSLGPRCDFAGNPLGEGTREPEFGQEPFTHNASGLLSPLSYYARLVPATLAQIPPHTTVALMTGSSKPEGPNQGSSRTPITYGPMEVAKRPPISSSLNHQKRRAPPESIAEQELKRKELDRAMLNRSLCIGSSPVARKRRAWTPNSCFRCALLKLKCTRSGKGECNSCKKYLQQWLKKSTSFMFTCDSRTLLSEIAKNLFTVQTDDPLPGWALSTASLEIWCERVSKEIRPLLLVMDWLEPQIILRRMLRKAFPRGIWSIFVLHSYFQSIARWKYAILCVAPEFKTEVEYCEQALRIIVRTLYATFDDTTRTFHKHPNLLLFFALILMDVQSFKRLDTVNLPAVNHFQSALKSRISTLCGSYVTKKSEVSKEMSTLAFCLNYTSELRELLPPQHRSDSRDLWEKIQWIDYPQPSPNEAGKLYYRYSNSHRTSSCTCHGCGWTADCLPKGFLDFYGSETNRLFCDFHNLKNPLHRFHSRLNRIFEEQDALWFAIATSIRYTIGISLQWLFELFDECQYFLPEVMRYHFPCLASQKLSRIVELILVTAVQLSEFFWRCNDSISPVAMQEWAHESDDGKSVKAKLYGIILALLEPVLATTATLEE</sequence>
<dbReference type="AlphaFoldDB" id="A0A1Y1ZUC1"/>
<evidence type="ECO:0000313" key="3">
    <source>
        <dbReference type="Proteomes" id="UP000193144"/>
    </source>
</evidence>
<evidence type="ECO:0000256" key="1">
    <source>
        <dbReference type="SAM" id="MobiDB-lite"/>
    </source>
</evidence>
<gene>
    <name evidence="2" type="ORF">BCR34DRAFT_267444</name>
</gene>